<feature type="region of interest" description="Disordered" evidence="1">
    <location>
        <begin position="375"/>
        <end position="440"/>
    </location>
</feature>
<organism evidence="2">
    <name type="scientific">Rhizochromulina marina</name>
    <dbReference type="NCBI Taxonomy" id="1034831"/>
    <lineage>
        <taxon>Eukaryota</taxon>
        <taxon>Sar</taxon>
        <taxon>Stramenopiles</taxon>
        <taxon>Ochrophyta</taxon>
        <taxon>Dictyochophyceae</taxon>
        <taxon>Rhizochromulinales</taxon>
        <taxon>Rhizochromulina</taxon>
    </lineage>
</organism>
<proteinExistence type="predicted"/>
<name>A0A7S2WFB5_9STRA</name>
<evidence type="ECO:0000256" key="1">
    <source>
        <dbReference type="SAM" id="MobiDB-lite"/>
    </source>
</evidence>
<protein>
    <recommendedName>
        <fullName evidence="3">Trichohyalin-plectin-homology domain-containing protein</fullName>
    </recommendedName>
</protein>
<feature type="region of interest" description="Disordered" evidence="1">
    <location>
        <begin position="90"/>
        <end position="131"/>
    </location>
</feature>
<dbReference type="EMBL" id="HBHJ01014656">
    <property type="protein sequence ID" value="CAD9685289.1"/>
    <property type="molecule type" value="Transcribed_RNA"/>
</dbReference>
<feature type="region of interest" description="Disordered" evidence="1">
    <location>
        <begin position="455"/>
        <end position="476"/>
    </location>
</feature>
<sequence>MMSEPRRKKIESLREREQLREYRSRLQSMLLQKLMSKYGDVGRRQQGPTSKKNTAIKQVVRDFMRTSTSFDEDSLKDLEAQVQQAVSALRTGPLDPLGNTSSKGGAQRTHSRASAARGGLPSTSETSRGGAQVDPALVDSLMQGVNEWTLLQACEQVKNEADAQQKLKASKDRQLKFKRDLDTQVHLVKAGKVHDKDDEIAYFAEVQKRKEEWKKSQEKEKQVWDGKMTEEKRIREIQIREKKRRAEEELRARREEDERVLQRCQEEIIAEQRKVQAAKDAEAERMRQVKLDNLKERQIRMQRKQQEALEDQRLMEAYKAKLEREEVERANAFERRMERLQASGQKWAEEGAGKEQLEFEQKLEQQILGEALRKEQADLERERRDKQAIKDKQRLMAESNRKLIEAKKLRMQRKQQEDQSFAEKSQRDQKEFFESEARKKKEKALLMNQHQIALSQQIHHRSNNPTDPMKASMSDHERKINGELLKKLHQEPELLLKVANRVHAASSPGKKSS</sequence>
<evidence type="ECO:0000313" key="2">
    <source>
        <dbReference type="EMBL" id="CAD9685289.1"/>
    </source>
</evidence>
<evidence type="ECO:0008006" key="3">
    <source>
        <dbReference type="Google" id="ProtNLM"/>
    </source>
</evidence>
<feature type="compositionally biased region" description="Basic and acidic residues" evidence="1">
    <location>
        <begin position="375"/>
        <end position="408"/>
    </location>
</feature>
<feature type="compositionally biased region" description="Basic and acidic residues" evidence="1">
    <location>
        <begin position="424"/>
        <end position="439"/>
    </location>
</feature>
<gene>
    <name evidence="2" type="ORF">RMAR1173_LOCUS9634</name>
</gene>
<reference evidence="2" key="1">
    <citation type="submission" date="2021-01" db="EMBL/GenBank/DDBJ databases">
        <authorList>
            <person name="Corre E."/>
            <person name="Pelletier E."/>
            <person name="Niang G."/>
            <person name="Scheremetjew M."/>
            <person name="Finn R."/>
            <person name="Kale V."/>
            <person name="Holt S."/>
            <person name="Cochrane G."/>
            <person name="Meng A."/>
            <person name="Brown T."/>
            <person name="Cohen L."/>
        </authorList>
    </citation>
    <scope>NUCLEOTIDE SEQUENCE</scope>
    <source>
        <strain evidence="2">CCMP1243</strain>
    </source>
</reference>
<accession>A0A7S2WFB5</accession>
<dbReference type="AlphaFoldDB" id="A0A7S2WFB5"/>